<accession>A0A9W7C7N0</accession>
<dbReference type="Proteomes" id="UP001165122">
    <property type="component" value="Unassembled WGS sequence"/>
</dbReference>
<keyword evidence="2" id="KW-1185">Reference proteome</keyword>
<evidence type="ECO:0000313" key="1">
    <source>
        <dbReference type="EMBL" id="GMI04520.1"/>
    </source>
</evidence>
<reference evidence="2" key="1">
    <citation type="journal article" date="2023" name="Commun. Biol.">
        <title>Genome analysis of Parmales, the sister group of diatoms, reveals the evolutionary specialization of diatoms from phago-mixotrophs to photoautotrophs.</title>
        <authorList>
            <person name="Ban H."/>
            <person name="Sato S."/>
            <person name="Yoshikawa S."/>
            <person name="Yamada K."/>
            <person name="Nakamura Y."/>
            <person name="Ichinomiya M."/>
            <person name="Sato N."/>
            <person name="Blanc-Mathieu R."/>
            <person name="Endo H."/>
            <person name="Kuwata A."/>
            <person name="Ogata H."/>
        </authorList>
    </citation>
    <scope>NUCLEOTIDE SEQUENCE [LARGE SCALE GENOMIC DNA]</scope>
    <source>
        <strain evidence="2">NIES 3700</strain>
    </source>
</reference>
<proteinExistence type="predicted"/>
<protein>
    <submittedName>
        <fullName evidence="1">Uncharacterized protein</fullName>
    </submittedName>
</protein>
<evidence type="ECO:0000313" key="2">
    <source>
        <dbReference type="Proteomes" id="UP001165122"/>
    </source>
</evidence>
<organism evidence="1 2">
    <name type="scientific">Triparma laevis f. longispina</name>
    <dbReference type="NCBI Taxonomy" id="1714387"/>
    <lineage>
        <taxon>Eukaryota</taxon>
        <taxon>Sar</taxon>
        <taxon>Stramenopiles</taxon>
        <taxon>Ochrophyta</taxon>
        <taxon>Bolidophyceae</taxon>
        <taxon>Parmales</taxon>
        <taxon>Triparmaceae</taxon>
        <taxon>Triparma</taxon>
    </lineage>
</organism>
<name>A0A9W7C7N0_9STRA</name>
<gene>
    <name evidence="1" type="ORF">TrLO_g15472</name>
</gene>
<dbReference type="EMBL" id="BRXW01000074">
    <property type="protein sequence ID" value="GMI04520.1"/>
    <property type="molecule type" value="Genomic_DNA"/>
</dbReference>
<comment type="caution">
    <text evidence="1">The sequence shown here is derived from an EMBL/GenBank/DDBJ whole genome shotgun (WGS) entry which is preliminary data.</text>
</comment>
<sequence>MKELMKEREWFEPFVAEIGKGIVKTSAWGLMWRVTVGAVLSLTDLATDLLVLWQYWYRKKGVRRILREMAVVVIGAKPAVDAYRVTSGAEKEKDTMVYPVLEISYIKIIADFTGCIHMRHPYEVGGLRTTNTNKIRPEGVTVKEGGREVDAQELILAIKRGTFKM</sequence>
<dbReference type="AlphaFoldDB" id="A0A9W7C7N0"/>